<reference evidence="3 4" key="1">
    <citation type="journal article" date="2014" name="Am. J. Bot.">
        <title>Genome assembly and annotation for red clover (Trifolium pratense; Fabaceae).</title>
        <authorList>
            <person name="Istvanek J."/>
            <person name="Jaros M."/>
            <person name="Krenek A."/>
            <person name="Repkova J."/>
        </authorList>
    </citation>
    <scope>NUCLEOTIDE SEQUENCE [LARGE SCALE GENOMIC DNA]</scope>
    <source>
        <strain evidence="4">cv. Tatra</strain>
        <tissue evidence="3">Young leaves</tissue>
    </source>
</reference>
<dbReference type="Pfam" id="PF25515">
    <property type="entry name" value="Arm_PDR"/>
    <property type="match status" value="1"/>
</dbReference>
<dbReference type="InterPro" id="IPR058032">
    <property type="entry name" value="CDP1-like_a_solenoid_1"/>
</dbReference>
<dbReference type="EMBL" id="ASHM01027091">
    <property type="protein sequence ID" value="PNX74146.1"/>
    <property type="molecule type" value="Genomic_DNA"/>
</dbReference>
<dbReference type="GO" id="GO:0010020">
    <property type="term" value="P:chloroplast fission"/>
    <property type="evidence" value="ECO:0007669"/>
    <property type="project" value="TreeGrafter"/>
</dbReference>
<evidence type="ECO:0000313" key="3">
    <source>
        <dbReference type="EMBL" id="PNX74146.1"/>
    </source>
</evidence>
<feature type="non-terminal residue" evidence="3">
    <location>
        <position position="1"/>
    </location>
</feature>
<dbReference type="Pfam" id="PF23468">
    <property type="entry name" value="ARC6"/>
    <property type="match status" value="1"/>
</dbReference>
<dbReference type="STRING" id="57577.A0A2K3L6I7"/>
<dbReference type="InterPro" id="IPR044685">
    <property type="entry name" value="CPD1-like"/>
</dbReference>
<protein>
    <submittedName>
        <fullName evidence="3">Protein ACCUMULATION AND replication OF CHLOROPLASTS 6 chloroplastic-like</fullName>
    </submittedName>
</protein>
<feature type="domain" description="Plastid division protein CDP1-like 2nd alpha solenoid" evidence="1">
    <location>
        <begin position="147"/>
        <end position="343"/>
    </location>
</feature>
<dbReference type="PANTHER" id="PTHR33925:SF1">
    <property type="entry name" value="PROTEIN ACCUMULATION AND REPLICATION OF CHLOROPLASTS 6, CHLOROPLASTIC"/>
    <property type="match status" value="1"/>
</dbReference>
<name>A0A2K3L6I7_TRIPR</name>
<dbReference type="PANTHER" id="PTHR33925">
    <property type="entry name" value="PLASTID DIVISION PROTEIN CDP1, CHLOROPLASTIC-RELATED"/>
    <property type="match status" value="1"/>
</dbReference>
<dbReference type="InterPro" id="IPR057137">
    <property type="entry name" value="CDP1-like_a_solenoid_2"/>
</dbReference>
<gene>
    <name evidence="3" type="ORF">L195_g030061</name>
</gene>
<evidence type="ECO:0000313" key="4">
    <source>
        <dbReference type="Proteomes" id="UP000236291"/>
    </source>
</evidence>
<reference evidence="3 4" key="2">
    <citation type="journal article" date="2017" name="Front. Plant Sci.">
        <title>Gene Classification and Mining of Molecular Markers Useful in Red Clover (Trifolium pratense) Breeding.</title>
        <authorList>
            <person name="Istvanek J."/>
            <person name="Dluhosova J."/>
            <person name="Dluhos P."/>
            <person name="Patkova L."/>
            <person name="Nedelnik J."/>
            <person name="Repkova J."/>
        </authorList>
    </citation>
    <scope>NUCLEOTIDE SEQUENCE [LARGE SCALE GENOMIC DNA]</scope>
    <source>
        <strain evidence="4">cv. Tatra</strain>
        <tissue evidence="3">Young leaves</tissue>
    </source>
</reference>
<evidence type="ECO:0000259" key="2">
    <source>
        <dbReference type="Pfam" id="PF25515"/>
    </source>
</evidence>
<dbReference type="GO" id="GO:0009706">
    <property type="term" value="C:chloroplast inner membrane"/>
    <property type="evidence" value="ECO:0007669"/>
    <property type="project" value="TreeGrafter"/>
</dbReference>
<sequence length="374" mass="41254">EAGETELVLQIGGGLLRERLPKTFKQDVVLAMALAYVDVSRDAMAFSPPDFIVACEMLERALKLLQEEGASSLAPDLQTQIDETLEEITPHCVLELLALPLDDEHRARREEGLQGVRNILWAVGGGGAAAIAGSFTREDFMNEAFLHMKAAEQVELFVATPSNIPAESFEAYGVALALVAQAFVGKKPHLIQDADNLFHQLQQTKVTNMRNAPSVYTPMEMEKREVDFALERGLCALLVGELDQCRSWLGLDSDSSPYRNPSIIDFIMENAKGDEDSDLPGLCKLLETWLMEVVFPRFRDTKDISFRLGDYYDDPTVLRYLERLEGAGRSPLAAAAAIAKIGAEATAVIGHVQASAIKALKRVMTLQLMLKFQE</sequence>
<dbReference type="ExpressionAtlas" id="A0A2K3L6I7">
    <property type="expression patterns" value="baseline"/>
</dbReference>
<dbReference type="Proteomes" id="UP000236291">
    <property type="component" value="Unassembled WGS sequence"/>
</dbReference>
<proteinExistence type="predicted"/>
<comment type="caution">
    <text evidence="3">The sequence shown here is derived from an EMBL/GenBank/DDBJ whole genome shotgun (WGS) entry which is preliminary data.</text>
</comment>
<evidence type="ECO:0000259" key="1">
    <source>
        <dbReference type="Pfam" id="PF23468"/>
    </source>
</evidence>
<organism evidence="3 4">
    <name type="scientific">Trifolium pratense</name>
    <name type="common">Red clover</name>
    <dbReference type="NCBI Taxonomy" id="57577"/>
    <lineage>
        <taxon>Eukaryota</taxon>
        <taxon>Viridiplantae</taxon>
        <taxon>Streptophyta</taxon>
        <taxon>Embryophyta</taxon>
        <taxon>Tracheophyta</taxon>
        <taxon>Spermatophyta</taxon>
        <taxon>Magnoliopsida</taxon>
        <taxon>eudicotyledons</taxon>
        <taxon>Gunneridae</taxon>
        <taxon>Pentapetalae</taxon>
        <taxon>rosids</taxon>
        <taxon>fabids</taxon>
        <taxon>Fabales</taxon>
        <taxon>Fabaceae</taxon>
        <taxon>Papilionoideae</taxon>
        <taxon>50 kb inversion clade</taxon>
        <taxon>NPAAA clade</taxon>
        <taxon>Hologalegina</taxon>
        <taxon>IRL clade</taxon>
        <taxon>Trifolieae</taxon>
        <taxon>Trifolium</taxon>
    </lineage>
</organism>
<dbReference type="AlphaFoldDB" id="A0A2K3L6I7"/>
<feature type="domain" description="Plastid division protein CDP1-like 1st alpha solenoid" evidence="2">
    <location>
        <begin position="1"/>
        <end position="130"/>
    </location>
</feature>
<accession>A0A2K3L6I7</accession>